<evidence type="ECO:0000259" key="1">
    <source>
        <dbReference type="Pfam" id="PF00534"/>
    </source>
</evidence>
<proteinExistence type="predicted"/>
<dbReference type="SUPFAM" id="SSF53756">
    <property type="entry name" value="UDP-Glycosyltransferase/glycogen phosphorylase"/>
    <property type="match status" value="1"/>
</dbReference>
<accession>A0A4R9JPX9</accession>
<dbReference type="PANTHER" id="PTHR12526">
    <property type="entry name" value="GLYCOSYLTRANSFERASE"/>
    <property type="match status" value="1"/>
</dbReference>
<reference evidence="2" key="1">
    <citation type="journal article" date="2019" name="PLoS Negl. Trop. Dis.">
        <title>Revisiting the worldwide diversity of Leptospira species in the environment.</title>
        <authorList>
            <person name="Vincent A.T."/>
            <person name="Schiettekatte O."/>
            <person name="Bourhy P."/>
            <person name="Veyrier F.J."/>
            <person name="Picardeau M."/>
        </authorList>
    </citation>
    <scope>NUCLEOTIDE SEQUENCE [LARGE SCALE GENOMIC DNA]</scope>
    <source>
        <strain evidence="2">201702454</strain>
    </source>
</reference>
<gene>
    <name evidence="2" type="ORF">EHQ59_12245</name>
</gene>
<dbReference type="Gene3D" id="3.40.50.2000">
    <property type="entry name" value="Glycogen Phosphorylase B"/>
    <property type="match status" value="1"/>
</dbReference>
<dbReference type="AlphaFoldDB" id="A0A4R9JPX9"/>
<dbReference type="RefSeq" id="WP_135619923.1">
    <property type="nucleotide sequence ID" value="NZ_RQGG01000032.1"/>
</dbReference>
<dbReference type="OrthoDB" id="502646at2"/>
<evidence type="ECO:0000313" key="2">
    <source>
        <dbReference type="EMBL" id="TGL51651.1"/>
    </source>
</evidence>
<keyword evidence="2" id="KW-0808">Transferase</keyword>
<name>A0A4R9JPX9_9LEPT</name>
<dbReference type="Pfam" id="PF00534">
    <property type="entry name" value="Glycos_transf_1"/>
    <property type="match status" value="1"/>
</dbReference>
<comment type="caution">
    <text evidence="2">The sequence shown here is derived from an EMBL/GenBank/DDBJ whole genome shotgun (WGS) entry which is preliminary data.</text>
</comment>
<dbReference type="PANTHER" id="PTHR12526:SF584">
    <property type="entry name" value="GLYCOSYLTRANSFERASE"/>
    <property type="match status" value="1"/>
</dbReference>
<dbReference type="Proteomes" id="UP000297609">
    <property type="component" value="Unassembled WGS sequence"/>
</dbReference>
<sequence>MANILFITPRFLQNASGGAEKLTSDYVNILSESHDVTVITSAAKNYVTWKNEFKPGLTEESQYKIIRFAVEKTRNINQMNLVLDRCLRRGDSVSMKDQMSFLEEQGPFCPLLVEYVSKHQFDYDLVILVGYLYYPVVLSIPLLKVPFVIVPTFHDEPAFRLPIYRQTYLSHYTYSFNAPEEMDVYESYHRQKVNSYFLIGTFVEDPISENQKSNSTITRDSSKENHQLITIGRIEPAKGYPELFEQYHHWKQLNHRTDVTLKCLGSVFSMDVSHNKEIQFPGFVSEEEKVAEIQNSYLLLNPSAYESFSISIMESWLQEKPVLVNAKSSVMRGHCIRSQGGLYYSDSNSFQRMLDYLLENQSIANKMGKNGRKYVLTNFSKDVIKTKLNQMVNTLLG</sequence>
<dbReference type="GO" id="GO:0016757">
    <property type="term" value="F:glycosyltransferase activity"/>
    <property type="evidence" value="ECO:0007669"/>
    <property type="project" value="InterPro"/>
</dbReference>
<feature type="domain" description="Glycosyl transferase family 1" evidence="1">
    <location>
        <begin position="223"/>
        <end position="373"/>
    </location>
</feature>
<evidence type="ECO:0000313" key="3">
    <source>
        <dbReference type="Proteomes" id="UP000297609"/>
    </source>
</evidence>
<dbReference type="EMBL" id="RQGG01000032">
    <property type="protein sequence ID" value="TGL51651.1"/>
    <property type="molecule type" value="Genomic_DNA"/>
</dbReference>
<organism evidence="2 3">
    <name type="scientific">Leptospira kemamanensis</name>
    <dbReference type="NCBI Taxonomy" id="2484942"/>
    <lineage>
        <taxon>Bacteria</taxon>
        <taxon>Pseudomonadati</taxon>
        <taxon>Spirochaetota</taxon>
        <taxon>Spirochaetia</taxon>
        <taxon>Leptospirales</taxon>
        <taxon>Leptospiraceae</taxon>
        <taxon>Leptospira</taxon>
    </lineage>
</organism>
<keyword evidence="3" id="KW-1185">Reference proteome</keyword>
<protein>
    <submittedName>
        <fullName evidence="2">Glycosyltransferase</fullName>
    </submittedName>
</protein>
<dbReference type="CDD" id="cd03801">
    <property type="entry name" value="GT4_PimA-like"/>
    <property type="match status" value="1"/>
</dbReference>
<dbReference type="InterPro" id="IPR001296">
    <property type="entry name" value="Glyco_trans_1"/>
</dbReference>